<feature type="domain" description="N-acetyltransferase" evidence="1">
    <location>
        <begin position="184"/>
        <end position="316"/>
    </location>
</feature>
<dbReference type="SUPFAM" id="SSF55729">
    <property type="entry name" value="Acyl-CoA N-acyltransferases (Nat)"/>
    <property type="match status" value="1"/>
</dbReference>
<dbReference type="GO" id="GO:0016747">
    <property type="term" value="F:acyltransferase activity, transferring groups other than amino-acyl groups"/>
    <property type="evidence" value="ECO:0007669"/>
    <property type="project" value="InterPro"/>
</dbReference>
<keyword evidence="3" id="KW-1185">Reference proteome</keyword>
<dbReference type="AlphaFoldDB" id="A0AAD6YW88"/>
<evidence type="ECO:0000313" key="3">
    <source>
        <dbReference type="Proteomes" id="UP001219525"/>
    </source>
</evidence>
<evidence type="ECO:0000259" key="1">
    <source>
        <dbReference type="PROSITE" id="PS51186"/>
    </source>
</evidence>
<dbReference type="InterPro" id="IPR000182">
    <property type="entry name" value="GNAT_dom"/>
</dbReference>
<proteinExistence type="predicted"/>
<dbReference type="Gene3D" id="3.40.630.30">
    <property type="match status" value="1"/>
</dbReference>
<sequence>MDDTKTTFEDSMNKLLPEYLRDRAVLQEKESEKDVTGQALRPLTRSDVSSFIGATGKGGSWSVSQAIAIRKLKVAQERRRAGYRENKTIPTSPPSYAELLPPASTLSEHTNSIIEALESIKTTPFENSFLSRLYGVAWGDAIARVVSVDWETVTPWMSLMNDVREHYTLAHPERDPPSNVVSPITYTSLQPWHLDQVHDLLDRAFWSGIDVKDSLEYSPERCTIIATYARLVVGVAIISSPRETYITYLAVRAGWENSQIATTMLYHLITLNPHQDITLHVSVNNSAMLMYNRFGFKAEEFVAGFYEAYLDPQSRASKNAFRLRLRQH</sequence>
<dbReference type="Pfam" id="PF00583">
    <property type="entry name" value="Acetyltransf_1"/>
    <property type="match status" value="1"/>
</dbReference>
<accession>A0AAD6YW88</accession>
<dbReference type="EMBL" id="JARJCW010000001">
    <property type="protein sequence ID" value="KAJ7230489.1"/>
    <property type="molecule type" value="Genomic_DNA"/>
</dbReference>
<gene>
    <name evidence="2" type="ORF">GGX14DRAFT_343753</name>
</gene>
<dbReference type="Proteomes" id="UP001219525">
    <property type="component" value="Unassembled WGS sequence"/>
</dbReference>
<name>A0AAD6YW88_9AGAR</name>
<dbReference type="InterPro" id="IPR016181">
    <property type="entry name" value="Acyl_CoA_acyltransferase"/>
</dbReference>
<reference evidence="2" key="1">
    <citation type="submission" date="2023-03" db="EMBL/GenBank/DDBJ databases">
        <title>Massive genome expansion in bonnet fungi (Mycena s.s.) driven by repeated elements and novel gene families across ecological guilds.</title>
        <authorList>
            <consortium name="Lawrence Berkeley National Laboratory"/>
            <person name="Harder C.B."/>
            <person name="Miyauchi S."/>
            <person name="Viragh M."/>
            <person name="Kuo A."/>
            <person name="Thoen E."/>
            <person name="Andreopoulos B."/>
            <person name="Lu D."/>
            <person name="Skrede I."/>
            <person name="Drula E."/>
            <person name="Henrissat B."/>
            <person name="Morin E."/>
            <person name="Kohler A."/>
            <person name="Barry K."/>
            <person name="LaButti K."/>
            <person name="Morin E."/>
            <person name="Salamov A."/>
            <person name="Lipzen A."/>
            <person name="Mereny Z."/>
            <person name="Hegedus B."/>
            <person name="Baldrian P."/>
            <person name="Stursova M."/>
            <person name="Weitz H."/>
            <person name="Taylor A."/>
            <person name="Grigoriev I.V."/>
            <person name="Nagy L.G."/>
            <person name="Martin F."/>
            <person name="Kauserud H."/>
        </authorList>
    </citation>
    <scope>NUCLEOTIDE SEQUENCE</scope>
    <source>
        <strain evidence="2">9144</strain>
    </source>
</reference>
<dbReference type="PROSITE" id="PS51186">
    <property type="entry name" value="GNAT"/>
    <property type="match status" value="1"/>
</dbReference>
<protein>
    <recommendedName>
        <fullName evidence="1">N-acetyltransferase domain-containing protein</fullName>
    </recommendedName>
</protein>
<organism evidence="2 3">
    <name type="scientific">Mycena pura</name>
    <dbReference type="NCBI Taxonomy" id="153505"/>
    <lineage>
        <taxon>Eukaryota</taxon>
        <taxon>Fungi</taxon>
        <taxon>Dikarya</taxon>
        <taxon>Basidiomycota</taxon>
        <taxon>Agaricomycotina</taxon>
        <taxon>Agaricomycetes</taxon>
        <taxon>Agaricomycetidae</taxon>
        <taxon>Agaricales</taxon>
        <taxon>Marasmiineae</taxon>
        <taxon>Mycenaceae</taxon>
        <taxon>Mycena</taxon>
    </lineage>
</organism>
<evidence type="ECO:0000313" key="2">
    <source>
        <dbReference type="EMBL" id="KAJ7230489.1"/>
    </source>
</evidence>
<comment type="caution">
    <text evidence="2">The sequence shown here is derived from an EMBL/GenBank/DDBJ whole genome shotgun (WGS) entry which is preliminary data.</text>
</comment>